<organism evidence="1">
    <name type="scientific">Streptomyces sp. R39</name>
    <dbReference type="NCBI Taxonomy" id="3238631"/>
    <lineage>
        <taxon>Bacteria</taxon>
        <taxon>Bacillati</taxon>
        <taxon>Actinomycetota</taxon>
        <taxon>Actinomycetes</taxon>
        <taxon>Kitasatosporales</taxon>
        <taxon>Streptomycetaceae</taxon>
        <taxon>Streptomyces</taxon>
    </lineage>
</organism>
<evidence type="ECO:0000313" key="1">
    <source>
        <dbReference type="EMBL" id="XDQ47674.1"/>
    </source>
</evidence>
<reference evidence="1" key="1">
    <citation type="submission" date="2024-07" db="EMBL/GenBank/DDBJ databases">
        <authorList>
            <person name="Yu S.T."/>
        </authorList>
    </citation>
    <scope>NUCLEOTIDE SEQUENCE</scope>
    <source>
        <strain evidence="1">R39</strain>
    </source>
</reference>
<protein>
    <submittedName>
        <fullName evidence="1">SUKH-4 family immunity protein</fullName>
    </submittedName>
</protein>
<sequence length="182" mass="20362">MNRDVPPTLEECLTAPLAQVVSWGLPSSRLEGERRWDIAEDDALALKEFGVAVFEEDGGRGGIQLVGSLQSGNDPLIRRRGVEAYSLGTYWRREIGVLSGSGEVVGVPDDGSLDVSFINTSAALFVDISWRWAFVRKVLLDVEDYEYLYDSLGRFRQYAQAVDSAIRDDPRFAWWNGVIEGW</sequence>
<dbReference type="EMBL" id="CP163441">
    <property type="protein sequence ID" value="XDQ47674.1"/>
    <property type="molecule type" value="Genomic_DNA"/>
</dbReference>
<dbReference type="AlphaFoldDB" id="A0AB39R3S9"/>
<name>A0AB39R3S9_9ACTN</name>
<accession>A0AB39R3S9</accession>
<dbReference type="RefSeq" id="WP_369226570.1">
    <property type="nucleotide sequence ID" value="NZ_CP163441.1"/>
</dbReference>
<dbReference type="InterPro" id="IPR025851">
    <property type="entry name" value="SUKH-4"/>
</dbReference>
<proteinExistence type="predicted"/>
<gene>
    <name evidence="1" type="ORF">AB5J52_38340</name>
</gene>
<dbReference type="Pfam" id="PF14435">
    <property type="entry name" value="SUKH-4"/>
    <property type="match status" value="1"/>
</dbReference>